<accession>A0ABP5L6W3</accession>
<feature type="compositionally biased region" description="Basic and acidic residues" evidence="1">
    <location>
        <begin position="45"/>
        <end position="61"/>
    </location>
</feature>
<feature type="region of interest" description="Disordered" evidence="1">
    <location>
        <begin position="16"/>
        <end position="61"/>
    </location>
</feature>
<sequence length="61" mass="6467">MISIAVVAIEPPPRVAEGSHLGREDQRVFPLSETAPQGTPAALERSGERDCGDRVGRVTSP</sequence>
<keyword evidence="3" id="KW-1185">Reference proteome</keyword>
<name>A0ABP5L6W3_9ACTN</name>
<protein>
    <submittedName>
        <fullName evidence="2">Uncharacterized protein</fullName>
    </submittedName>
</protein>
<dbReference type="EMBL" id="BAAAMR010000034">
    <property type="protein sequence ID" value="GAA2142581.1"/>
    <property type="molecule type" value="Genomic_DNA"/>
</dbReference>
<organism evidence="2 3">
    <name type="scientific">Actinomadura napierensis</name>
    <dbReference type="NCBI Taxonomy" id="267854"/>
    <lineage>
        <taxon>Bacteria</taxon>
        <taxon>Bacillati</taxon>
        <taxon>Actinomycetota</taxon>
        <taxon>Actinomycetes</taxon>
        <taxon>Streptosporangiales</taxon>
        <taxon>Thermomonosporaceae</taxon>
        <taxon>Actinomadura</taxon>
    </lineage>
</organism>
<comment type="caution">
    <text evidence="2">The sequence shown here is derived from an EMBL/GenBank/DDBJ whole genome shotgun (WGS) entry which is preliminary data.</text>
</comment>
<evidence type="ECO:0000313" key="2">
    <source>
        <dbReference type="EMBL" id="GAA2142581.1"/>
    </source>
</evidence>
<evidence type="ECO:0000313" key="3">
    <source>
        <dbReference type="Proteomes" id="UP001501020"/>
    </source>
</evidence>
<reference evidence="3" key="1">
    <citation type="journal article" date="2019" name="Int. J. Syst. Evol. Microbiol.">
        <title>The Global Catalogue of Microorganisms (GCM) 10K type strain sequencing project: providing services to taxonomists for standard genome sequencing and annotation.</title>
        <authorList>
            <consortium name="The Broad Institute Genomics Platform"/>
            <consortium name="The Broad Institute Genome Sequencing Center for Infectious Disease"/>
            <person name="Wu L."/>
            <person name="Ma J."/>
        </authorList>
    </citation>
    <scope>NUCLEOTIDE SEQUENCE [LARGE SCALE GENOMIC DNA]</scope>
    <source>
        <strain evidence="3">JCM 13850</strain>
    </source>
</reference>
<evidence type="ECO:0000256" key="1">
    <source>
        <dbReference type="SAM" id="MobiDB-lite"/>
    </source>
</evidence>
<dbReference type="Proteomes" id="UP001501020">
    <property type="component" value="Unassembled WGS sequence"/>
</dbReference>
<gene>
    <name evidence="2" type="ORF">GCM10009727_40880</name>
</gene>
<proteinExistence type="predicted"/>